<name>A0A199UJ47_ANACO</name>
<protein>
    <submittedName>
        <fullName evidence="2">Uncharacterized protein</fullName>
    </submittedName>
</protein>
<feature type="compositionally biased region" description="Basic and acidic residues" evidence="1">
    <location>
        <begin position="208"/>
        <end position="228"/>
    </location>
</feature>
<dbReference type="InterPro" id="IPR040306">
    <property type="entry name" value="Os02g0753200-like"/>
</dbReference>
<evidence type="ECO:0000313" key="3">
    <source>
        <dbReference type="Proteomes" id="UP000092600"/>
    </source>
</evidence>
<organism evidence="2 3">
    <name type="scientific">Ananas comosus</name>
    <name type="common">Pineapple</name>
    <name type="synonym">Ananas ananas</name>
    <dbReference type="NCBI Taxonomy" id="4615"/>
    <lineage>
        <taxon>Eukaryota</taxon>
        <taxon>Viridiplantae</taxon>
        <taxon>Streptophyta</taxon>
        <taxon>Embryophyta</taxon>
        <taxon>Tracheophyta</taxon>
        <taxon>Spermatophyta</taxon>
        <taxon>Magnoliopsida</taxon>
        <taxon>Liliopsida</taxon>
        <taxon>Poales</taxon>
        <taxon>Bromeliaceae</taxon>
        <taxon>Bromelioideae</taxon>
        <taxon>Ananas</taxon>
    </lineage>
</organism>
<dbReference type="PANTHER" id="PTHR35321">
    <property type="entry name" value="OS02G0753200 PROTEIN"/>
    <property type="match status" value="1"/>
</dbReference>
<feature type="region of interest" description="Disordered" evidence="1">
    <location>
        <begin position="207"/>
        <end position="254"/>
    </location>
</feature>
<feature type="compositionally biased region" description="Basic and acidic residues" evidence="1">
    <location>
        <begin position="101"/>
        <end position="125"/>
    </location>
</feature>
<accession>A0A199UJ47</accession>
<reference evidence="2 3" key="1">
    <citation type="journal article" date="2016" name="DNA Res.">
        <title>The draft genome of MD-2 pineapple using hybrid error correction of long reads.</title>
        <authorList>
            <person name="Redwan R.M."/>
            <person name="Saidin A."/>
            <person name="Kumar S.V."/>
        </authorList>
    </citation>
    <scope>NUCLEOTIDE SEQUENCE [LARGE SCALE GENOMIC DNA]</scope>
    <source>
        <strain evidence="3">cv. MD2</strain>
        <tissue evidence="2">Leaf</tissue>
    </source>
</reference>
<dbReference type="STRING" id="4615.A0A199UJ47"/>
<proteinExistence type="predicted"/>
<gene>
    <name evidence="2" type="ORF">ACMD2_16771</name>
</gene>
<sequence length="254" mass="27456">MSLELLQGYSSASEEGEGDDRNPSSSLSDNGDDDEDEDDDGEEERGDEPLASRSNRSNGAKKSPSDAPKPSSDSAVPSALEAFAECTGPPDFLNNCVAAPEETREALGVLDRRARDRSKRDKKDLPAGAVLEGKPQLVAIRDRVRSDVEGSTPSSGHVTLGETKRVITAANPGAQDAAELLRMCLQCGVPKTYSHTRGVVCPICGDRPPAEVKEPDKKKGSTIKEKEKSKRMRGQSTHSAWKSETEMQLRQQYD</sequence>
<evidence type="ECO:0000256" key="1">
    <source>
        <dbReference type="SAM" id="MobiDB-lite"/>
    </source>
</evidence>
<feature type="compositionally biased region" description="Low complexity" evidence="1">
    <location>
        <begin position="60"/>
        <end position="79"/>
    </location>
</feature>
<evidence type="ECO:0000313" key="2">
    <source>
        <dbReference type="EMBL" id="OAY64764.1"/>
    </source>
</evidence>
<dbReference type="AlphaFoldDB" id="A0A199UJ47"/>
<feature type="compositionally biased region" description="Basic and acidic residues" evidence="1">
    <location>
        <begin position="241"/>
        <end position="254"/>
    </location>
</feature>
<dbReference type="Proteomes" id="UP000092600">
    <property type="component" value="Unassembled WGS sequence"/>
</dbReference>
<dbReference type="PANTHER" id="PTHR35321:SF1">
    <property type="entry name" value="OS02G0753200 PROTEIN"/>
    <property type="match status" value="1"/>
</dbReference>
<comment type="caution">
    <text evidence="2">The sequence shown here is derived from an EMBL/GenBank/DDBJ whole genome shotgun (WGS) entry which is preliminary data.</text>
</comment>
<feature type="compositionally biased region" description="Acidic residues" evidence="1">
    <location>
        <begin position="30"/>
        <end position="46"/>
    </location>
</feature>
<dbReference type="EMBL" id="LSRQ01007664">
    <property type="protein sequence ID" value="OAY64764.1"/>
    <property type="molecule type" value="Genomic_DNA"/>
</dbReference>
<feature type="region of interest" description="Disordered" evidence="1">
    <location>
        <begin position="1"/>
        <end position="130"/>
    </location>
</feature>